<evidence type="ECO:0000256" key="1">
    <source>
        <dbReference type="ARBA" id="ARBA00004496"/>
    </source>
</evidence>
<name>A0A841RJZ3_9BACI</name>
<evidence type="ECO:0000256" key="3">
    <source>
        <dbReference type="ARBA" id="ARBA00022553"/>
    </source>
</evidence>
<protein>
    <submittedName>
        <fullName evidence="11">YesN/AraC family two-component response regulator</fullName>
    </submittedName>
</protein>
<feature type="domain" description="Response regulatory" evidence="10">
    <location>
        <begin position="3"/>
        <end position="118"/>
    </location>
</feature>
<evidence type="ECO:0000313" key="11">
    <source>
        <dbReference type="EMBL" id="MBB6513021.1"/>
    </source>
</evidence>
<dbReference type="EMBL" id="JACHON010000007">
    <property type="protein sequence ID" value="MBB6513021.1"/>
    <property type="molecule type" value="Genomic_DNA"/>
</dbReference>
<dbReference type="InterPro" id="IPR051552">
    <property type="entry name" value="HptR"/>
</dbReference>
<dbReference type="PANTHER" id="PTHR42713:SF3">
    <property type="entry name" value="TRANSCRIPTIONAL REGULATORY PROTEIN HPTR"/>
    <property type="match status" value="1"/>
</dbReference>
<keyword evidence="4" id="KW-0902">Two-component regulatory system</keyword>
<dbReference type="PROSITE" id="PS00041">
    <property type="entry name" value="HTH_ARAC_FAMILY_1"/>
    <property type="match status" value="1"/>
</dbReference>
<dbReference type="SMART" id="SM00342">
    <property type="entry name" value="HTH_ARAC"/>
    <property type="match status" value="1"/>
</dbReference>
<keyword evidence="12" id="KW-1185">Reference proteome</keyword>
<dbReference type="Pfam" id="PF12833">
    <property type="entry name" value="HTH_18"/>
    <property type="match status" value="1"/>
</dbReference>
<gene>
    <name evidence="11" type="ORF">GGQ92_001811</name>
</gene>
<evidence type="ECO:0000256" key="5">
    <source>
        <dbReference type="ARBA" id="ARBA00023015"/>
    </source>
</evidence>
<dbReference type="PROSITE" id="PS50110">
    <property type="entry name" value="RESPONSE_REGULATORY"/>
    <property type="match status" value="1"/>
</dbReference>
<dbReference type="RefSeq" id="WP_184247410.1">
    <property type="nucleotide sequence ID" value="NZ_BAAACU010000053.1"/>
</dbReference>
<dbReference type="GO" id="GO:0003700">
    <property type="term" value="F:DNA-binding transcription factor activity"/>
    <property type="evidence" value="ECO:0007669"/>
    <property type="project" value="InterPro"/>
</dbReference>
<sequence>MFNLLIVDDEPVIVDGLALLDWESLDINKVYKATSGIQAISVIKENRIDIVITDIRMPDMSGLELIELVNDETLRKFIILSGYAEFEYAKQAIQLSVCKYLLKPVSDNEIMDAVSDASQSIRNNRRFFVEIMDEMPLIEANMEVIPFDILYDKPQLIDLLNYGNWQEAEDKLKEIFQLLEVERYQSHEFLLQAYFMICNTFTHYSHKNGYFLTDIIGNQIQQMHEAAYNGSIHQLEKVALNIFEKIKTNFKKDPLNSHQPIVEQVNQYINKNIYRDISLQEVADHVYLHPAYLSKIYKAETGKSFSDFVFNRKMEEAAIRLRKSNEKVYKIASGIGYKDPSYFIKKFKEYHGVTPQEYRLYI</sequence>
<evidence type="ECO:0000259" key="10">
    <source>
        <dbReference type="PROSITE" id="PS50110"/>
    </source>
</evidence>
<keyword evidence="5" id="KW-0805">Transcription regulation</keyword>
<keyword evidence="6" id="KW-0238">DNA-binding</keyword>
<accession>A0A841RJZ3</accession>
<dbReference type="InterPro" id="IPR011006">
    <property type="entry name" value="CheY-like_superfamily"/>
</dbReference>
<evidence type="ECO:0000259" key="9">
    <source>
        <dbReference type="PROSITE" id="PS01124"/>
    </source>
</evidence>
<keyword evidence="3 8" id="KW-0597">Phosphoprotein</keyword>
<proteinExistence type="predicted"/>
<dbReference type="InterPro" id="IPR020449">
    <property type="entry name" value="Tscrpt_reg_AraC-type_HTH"/>
</dbReference>
<evidence type="ECO:0000256" key="2">
    <source>
        <dbReference type="ARBA" id="ARBA00022490"/>
    </source>
</evidence>
<dbReference type="InterPro" id="IPR018060">
    <property type="entry name" value="HTH_AraC"/>
</dbReference>
<organism evidence="11 12">
    <name type="scientific">Gracilibacillus halotolerans</name>
    <dbReference type="NCBI Taxonomy" id="74386"/>
    <lineage>
        <taxon>Bacteria</taxon>
        <taxon>Bacillati</taxon>
        <taxon>Bacillota</taxon>
        <taxon>Bacilli</taxon>
        <taxon>Bacillales</taxon>
        <taxon>Bacillaceae</taxon>
        <taxon>Gracilibacillus</taxon>
    </lineage>
</organism>
<dbReference type="GO" id="GO:0043565">
    <property type="term" value="F:sequence-specific DNA binding"/>
    <property type="evidence" value="ECO:0007669"/>
    <property type="project" value="InterPro"/>
</dbReference>
<evidence type="ECO:0000256" key="6">
    <source>
        <dbReference type="ARBA" id="ARBA00023125"/>
    </source>
</evidence>
<dbReference type="CDD" id="cd17536">
    <property type="entry name" value="REC_YesN-like"/>
    <property type="match status" value="1"/>
</dbReference>
<dbReference type="InterPro" id="IPR001789">
    <property type="entry name" value="Sig_transdc_resp-reg_receiver"/>
</dbReference>
<dbReference type="SUPFAM" id="SSF46689">
    <property type="entry name" value="Homeodomain-like"/>
    <property type="match status" value="2"/>
</dbReference>
<dbReference type="InterPro" id="IPR018062">
    <property type="entry name" value="HTH_AraC-typ_CS"/>
</dbReference>
<feature type="modified residue" description="4-aspartylphosphate" evidence="8">
    <location>
        <position position="54"/>
    </location>
</feature>
<dbReference type="SMART" id="SM00448">
    <property type="entry name" value="REC"/>
    <property type="match status" value="1"/>
</dbReference>
<dbReference type="Pfam" id="PF00072">
    <property type="entry name" value="Response_reg"/>
    <property type="match status" value="1"/>
</dbReference>
<comment type="subcellular location">
    <subcellularLocation>
        <location evidence="1">Cytoplasm</location>
    </subcellularLocation>
</comment>
<dbReference type="PANTHER" id="PTHR42713">
    <property type="entry name" value="HISTIDINE KINASE-RELATED"/>
    <property type="match status" value="1"/>
</dbReference>
<evidence type="ECO:0000256" key="8">
    <source>
        <dbReference type="PROSITE-ProRule" id="PRU00169"/>
    </source>
</evidence>
<feature type="domain" description="HTH araC/xylS-type" evidence="9">
    <location>
        <begin position="263"/>
        <end position="361"/>
    </location>
</feature>
<evidence type="ECO:0000313" key="12">
    <source>
        <dbReference type="Proteomes" id="UP000572212"/>
    </source>
</evidence>
<dbReference type="PROSITE" id="PS01124">
    <property type="entry name" value="HTH_ARAC_FAMILY_2"/>
    <property type="match status" value="1"/>
</dbReference>
<dbReference type="PRINTS" id="PR00032">
    <property type="entry name" value="HTHARAC"/>
</dbReference>
<keyword evidence="2" id="KW-0963">Cytoplasm</keyword>
<dbReference type="InterPro" id="IPR009057">
    <property type="entry name" value="Homeodomain-like_sf"/>
</dbReference>
<dbReference type="AlphaFoldDB" id="A0A841RJZ3"/>
<comment type="caution">
    <text evidence="11">The sequence shown here is derived from an EMBL/GenBank/DDBJ whole genome shotgun (WGS) entry which is preliminary data.</text>
</comment>
<reference evidence="11 12" key="1">
    <citation type="submission" date="2020-08" db="EMBL/GenBank/DDBJ databases">
        <title>Genomic Encyclopedia of Type Strains, Phase IV (KMG-IV): sequencing the most valuable type-strain genomes for metagenomic binning, comparative biology and taxonomic classification.</title>
        <authorList>
            <person name="Goeker M."/>
        </authorList>
    </citation>
    <scope>NUCLEOTIDE SEQUENCE [LARGE SCALE GENOMIC DNA]</scope>
    <source>
        <strain evidence="11 12">DSM 11805</strain>
    </source>
</reference>
<dbReference type="GO" id="GO:0000160">
    <property type="term" value="P:phosphorelay signal transduction system"/>
    <property type="evidence" value="ECO:0007669"/>
    <property type="project" value="UniProtKB-KW"/>
</dbReference>
<dbReference type="GO" id="GO:0005737">
    <property type="term" value="C:cytoplasm"/>
    <property type="evidence" value="ECO:0007669"/>
    <property type="project" value="UniProtKB-SubCell"/>
</dbReference>
<dbReference type="Proteomes" id="UP000572212">
    <property type="component" value="Unassembled WGS sequence"/>
</dbReference>
<dbReference type="Gene3D" id="3.40.50.2300">
    <property type="match status" value="1"/>
</dbReference>
<evidence type="ECO:0000256" key="4">
    <source>
        <dbReference type="ARBA" id="ARBA00023012"/>
    </source>
</evidence>
<dbReference type="Gene3D" id="1.10.10.60">
    <property type="entry name" value="Homeodomain-like"/>
    <property type="match status" value="2"/>
</dbReference>
<evidence type="ECO:0000256" key="7">
    <source>
        <dbReference type="ARBA" id="ARBA00023163"/>
    </source>
</evidence>
<dbReference type="SUPFAM" id="SSF52172">
    <property type="entry name" value="CheY-like"/>
    <property type="match status" value="1"/>
</dbReference>
<keyword evidence="7" id="KW-0804">Transcription</keyword>